<evidence type="ECO:0000313" key="5">
    <source>
        <dbReference type="Proteomes" id="UP000803884"/>
    </source>
</evidence>
<keyword evidence="5" id="KW-1185">Reference proteome</keyword>
<evidence type="ECO:0000256" key="1">
    <source>
        <dbReference type="SAM" id="MobiDB-lite"/>
    </source>
</evidence>
<feature type="transmembrane region" description="Helical" evidence="2">
    <location>
        <begin position="232"/>
        <end position="265"/>
    </location>
</feature>
<keyword evidence="2" id="KW-0472">Membrane</keyword>
<dbReference type="PANTHER" id="PTHR16861">
    <property type="entry name" value="GLYCOPROTEIN 38"/>
    <property type="match status" value="1"/>
</dbReference>
<dbReference type="EMBL" id="JAAQHG020000020">
    <property type="protein sequence ID" value="KAL1585353.1"/>
    <property type="molecule type" value="Genomic_DNA"/>
</dbReference>
<keyword evidence="2" id="KW-0812">Transmembrane</keyword>
<feature type="compositionally biased region" description="Low complexity" evidence="1">
    <location>
        <begin position="359"/>
        <end position="369"/>
    </location>
</feature>
<feature type="signal peptide" evidence="3">
    <location>
        <begin position="1"/>
        <end position="27"/>
    </location>
</feature>
<sequence length="383" mass="40516">MMRPHPVSTPLLQLLSTILLAPHLTSAFPPLEAGVPYSQLFERGACAGQACGWNGQLCCSAGYGCYTDANNQAQCSSTAAGATGTGGSWQYHTTTYVETDLKTVTSTISSYVGGGDWSQPTSGACDYAKNESPCGDICCKSSQYCYTQGHCKDAANGDSSAYYTSYYSTMYETTNAAGVPLRPTSSTLIIVTETEAPTTTVPFETPVATGAQVGGLTESDGGSGGLSGGAIAGIVIGVIAGLILLGLICFYCCVRGLFSGVAAIFGGGNKKKKRRTEIDEYERYSHHGGSRYGGSGAGGRTWYGAAARPSRPQRHSESKKALGVAGALAGLWAVLGLKRRHDRRHDDEKYSEYSYSSDYYTNTSASSASSDDRRTRDTRRSRR</sequence>
<evidence type="ECO:0000256" key="2">
    <source>
        <dbReference type="SAM" id="Phobius"/>
    </source>
</evidence>
<feature type="chain" id="PRO_5044321534" evidence="3">
    <location>
        <begin position="28"/>
        <end position="383"/>
    </location>
</feature>
<gene>
    <name evidence="4" type="ORF">WHR41_05859</name>
</gene>
<dbReference type="GeneID" id="96007302"/>
<dbReference type="CDD" id="cd12087">
    <property type="entry name" value="TM_EGFR-like"/>
    <property type="match status" value="1"/>
</dbReference>
<keyword evidence="3" id="KW-0732">Signal</keyword>
<keyword evidence="2" id="KW-1133">Transmembrane helix</keyword>
<evidence type="ECO:0000256" key="3">
    <source>
        <dbReference type="SAM" id="SignalP"/>
    </source>
</evidence>
<name>A0AB34KJU2_9PEZI</name>
<dbReference type="PANTHER" id="PTHR16861:SF10">
    <property type="entry name" value="MID2 DOMAIN-CONTAINING PROTEIN"/>
    <property type="match status" value="1"/>
</dbReference>
<protein>
    <submittedName>
        <fullName evidence="4">Uncharacterized protein</fullName>
    </submittedName>
</protein>
<feature type="region of interest" description="Disordered" evidence="1">
    <location>
        <begin position="359"/>
        <end position="383"/>
    </location>
</feature>
<comment type="caution">
    <text evidence="4">The sequence shown here is derived from an EMBL/GenBank/DDBJ whole genome shotgun (WGS) entry which is preliminary data.</text>
</comment>
<evidence type="ECO:0000313" key="4">
    <source>
        <dbReference type="EMBL" id="KAL1585353.1"/>
    </source>
</evidence>
<reference evidence="4 5" key="1">
    <citation type="journal article" date="2020" name="Microbiol. Resour. Announc.">
        <title>Draft Genome Sequence of a Cladosporium Species Isolated from the Mesophotic Ascidian Didemnum maculosum.</title>
        <authorList>
            <person name="Gioti A."/>
            <person name="Siaperas R."/>
            <person name="Nikolaivits E."/>
            <person name="Le Goff G."/>
            <person name="Ouazzani J."/>
            <person name="Kotoulas G."/>
            <person name="Topakas E."/>
        </authorList>
    </citation>
    <scope>NUCLEOTIDE SEQUENCE [LARGE SCALE GENOMIC DNA]</scope>
    <source>
        <strain evidence="4 5">TM138-S3</strain>
    </source>
</reference>
<dbReference type="AlphaFoldDB" id="A0AB34KJU2"/>
<dbReference type="RefSeq" id="XP_069228459.1">
    <property type="nucleotide sequence ID" value="XM_069374464.1"/>
</dbReference>
<dbReference type="Proteomes" id="UP000803884">
    <property type="component" value="Unassembled WGS sequence"/>
</dbReference>
<proteinExistence type="predicted"/>
<organism evidence="4 5">
    <name type="scientific">Cladosporium halotolerans</name>
    <dbReference type="NCBI Taxonomy" id="1052096"/>
    <lineage>
        <taxon>Eukaryota</taxon>
        <taxon>Fungi</taxon>
        <taxon>Dikarya</taxon>
        <taxon>Ascomycota</taxon>
        <taxon>Pezizomycotina</taxon>
        <taxon>Dothideomycetes</taxon>
        <taxon>Dothideomycetidae</taxon>
        <taxon>Cladosporiales</taxon>
        <taxon>Cladosporiaceae</taxon>
        <taxon>Cladosporium</taxon>
    </lineage>
</organism>
<accession>A0AB34KJU2</accession>